<gene>
    <name evidence="2" type="ORF">SAMN05444484_10575</name>
</gene>
<name>A0A1M7HPX9_9FLAO</name>
<dbReference type="AlphaFoldDB" id="A0A1M7HPX9"/>
<sequence>MANGQFNTRRNMSRTMSNTGESVVANRYRKGNATESEKQAFVPIYKDIANPEAVKSEIGDVIKVFNQIIKTAKKEVDDRKFQNDVKYNQRAFYSQDLNATIKEQIIRRIDSDSVFRNKVRIRKNSGSVYFIIKDKYILYVKRLYGNQNKPNSYPTPNSNRLFDGTLFPGLKEHIPVLFIGPNLSNLSETDAFVTSLISRNEINWSLISNDLFSESEVKQLNNVKVVETEKEIVKVKKDLERPSQKQANNK</sequence>
<dbReference type="STRING" id="946677.SAMN05444484_10575"/>
<protein>
    <submittedName>
        <fullName evidence="2">Uncharacterized protein</fullName>
    </submittedName>
</protein>
<dbReference type="Proteomes" id="UP000184028">
    <property type="component" value="Unassembled WGS sequence"/>
</dbReference>
<evidence type="ECO:0000256" key="1">
    <source>
        <dbReference type="SAM" id="MobiDB-lite"/>
    </source>
</evidence>
<feature type="region of interest" description="Disordered" evidence="1">
    <location>
        <begin position="1"/>
        <end position="20"/>
    </location>
</feature>
<reference evidence="3" key="1">
    <citation type="submission" date="2016-11" db="EMBL/GenBank/DDBJ databases">
        <authorList>
            <person name="Varghese N."/>
            <person name="Submissions S."/>
        </authorList>
    </citation>
    <scope>NUCLEOTIDE SEQUENCE [LARGE SCALE GENOMIC DNA]</scope>
    <source>
        <strain evidence="3">DSM 24724</strain>
    </source>
</reference>
<evidence type="ECO:0000313" key="2">
    <source>
        <dbReference type="EMBL" id="SHM30612.1"/>
    </source>
</evidence>
<evidence type="ECO:0000313" key="3">
    <source>
        <dbReference type="Proteomes" id="UP000184028"/>
    </source>
</evidence>
<keyword evidence="3" id="KW-1185">Reference proteome</keyword>
<proteinExistence type="predicted"/>
<accession>A0A1M7HPX9</accession>
<organism evidence="2 3">
    <name type="scientific">Flavobacterium chilense</name>
    <dbReference type="NCBI Taxonomy" id="946677"/>
    <lineage>
        <taxon>Bacteria</taxon>
        <taxon>Pseudomonadati</taxon>
        <taxon>Bacteroidota</taxon>
        <taxon>Flavobacteriia</taxon>
        <taxon>Flavobacteriales</taxon>
        <taxon>Flavobacteriaceae</taxon>
        <taxon>Flavobacterium</taxon>
    </lineage>
</organism>
<dbReference type="EMBL" id="FRBT01000005">
    <property type="protein sequence ID" value="SHM30612.1"/>
    <property type="molecule type" value="Genomic_DNA"/>
</dbReference>